<dbReference type="InterPro" id="IPR023214">
    <property type="entry name" value="HAD_sf"/>
</dbReference>
<reference evidence="8" key="1">
    <citation type="submission" date="2022-11" db="UniProtKB">
        <authorList>
            <consortium name="WormBaseParasite"/>
        </authorList>
    </citation>
    <scope>IDENTIFICATION</scope>
</reference>
<feature type="region of interest" description="Disordered" evidence="5">
    <location>
        <begin position="1"/>
        <end position="47"/>
    </location>
</feature>
<keyword evidence="2" id="KW-0904">Protein phosphatase</keyword>
<dbReference type="InterPro" id="IPR050365">
    <property type="entry name" value="TIM50"/>
</dbReference>
<sequence>MSTRREACPDGIARQSAASIKPPIDRRQATTRESQCSTSSGAGARAAGSRLPAVRLVPCLQVAAMFGAAGAAGVVGCRLLVAIANIGALLNSKEGRKRRGSSSEGLPRDNRLQQQQQQRQEETPIICGALETDTFRHAYPVIDADSIFLLRHLPPLSDEMRYRCPALPLRTRSTPEFSLVLDLKTLISLFQCAQDETLVHCSLTELPDASLTFPVHFQENTYQVYVRVRPHLQEFLERLSRSFEIILFTASKRVYADKLLNLLDPGKRLIRHRLFREHCVFVYGNYIKDLTILGRDLSKTIIIDNSLQSFAYQIDNGIPIESWFFQQDDQELLKLIPFLEQITNQKNDVRHILRARYRIRDLLPPLPYCDIA</sequence>
<dbReference type="SUPFAM" id="SSF56784">
    <property type="entry name" value="HAD-like"/>
    <property type="match status" value="1"/>
</dbReference>
<dbReference type="GO" id="GO:0004721">
    <property type="term" value="F:phosphoprotein phosphatase activity"/>
    <property type="evidence" value="ECO:0007669"/>
    <property type="project" value="UniProtKB-KW"/>
</dbReference>
<evidence type="ECO:0000313" key="7">
    <source>
        <dbReference type="Proteomes" id="UP000887581"/>
    </source>
</evidence>
<feature type="region of interest" description="Disordered" evidence="5">
    <location>
        <begin position="94"/>
        <end position="123"/>
    </location>
</feature>
<dbReference type="FunFam" id="3.40.50.1000:FF:000015">
    <property type="entry name" value="CTD small phosphatase-like protein 2"/>
    <property type="match status" value="1"/>
</dbReference>
<accession>A0A915PTF5</accession>
<dbReference type="WBParaSite" id="sdigi.contig24.g2016.t1">
    <property type="protein sequence ID" value="sdigi.contig24.g2016.t1"/>
    <property type="gene ID" value="sdigi.contig24.g2016"/>
</dbReference>
<dbReference type="NCBIfam" id="TIGR02251">
    <property type="entry name" value="HIF-SF_euk"/>
    <property type="match status" value="1"/>
</dbReference>
<dbReference type="CDD" id="cd07521">
    <property type="entry name" value="HAD_FCP1-like"/>
    <property type="match status" value="1"/>
</dbReference>
<dbReference type="PROSITE" id="PS50969">
    <property type="entry name" value="FCP1"/>
    <property type="match status" value="1"/>
</dbReference>
<evidence type="ECO:0000256" key="1">
    <source>
        <dbReference type="ARBA" id="ARBA00022801"/>
    </source>
</evidence>
<comment type="function">
    <text evidence="3">Probable phosphatase.</text>
</comment>
<evidence type="ECO:0000256" key="4">
    <source>
        <dbReference type="ARBA" id="ARBA00038355"/>
    </source>
</evidence>
<evidence type="ECO:0000256" key="3">
    <source>
        <dbReference type="ARBA" id="ARBA00037324"/>
    </source>
</evidence>
<dbReference type="Gene3D" id="3.40.50.1000">
    <property type="entry name" value="HAD superfamily/HAD-like"/>
    <property type="match status" value="1"/>
</dbReference>
<evidence type="ECO:0000259" key="6">
    <source>
        <dbReference type="PROSITE" id="PS50969"/>
    </source>
</evidence>
<dbReference type="InterPro" id="IPR011948">
    <property type="entry name" value="Dullard_phosphatase"/>
</dbReference>
<feature type="domain" description="FCP1 homology" evidence="6">
    <location>
        <begin position="172"/>
        <end position="342"/>
    </location>
</feature>
<dbReference type="AlphaFoldDB" id="A0A915PTF5"/>
<keyword evidence="7" id="KW-1185">Reference proteome</keyword>
<organism evidence="7 8">
    <name type="scientific">Setaria digitata</name>
    <dbReference type="NCBI Taxonomy" id="48799"/>
    <lineage>
        <taxon>Eukaryota</taxon>
        <taxon>Metazoa</taxon>
        <taxon>Ecdysozoa</taxon>
        <taxon>Nematoda</taxon>
        <taxon>Chromadorea</taxon>
        <taxon>Rhabditida</taxon>
        <taxon>Spirurina</taxon>
        <taxon>Spiruromorpha</taxon>
        <taxon>Filarioidea</taxon>
        <taxon>Setariidae</taxon>
        <taxon>Setaria</taxon>
    </lineage>
</organism>
<name>A0A915PTF5_9BILA</name>
<evidence type="ECO:0000256" key="2">
    <source>
        <dbReference type="ARBA" id="ARBA00022912"/>
    </source>
</evidence>
<dbReference type="InterPro" id="IPR036412">
    <property type="entry name" value="HAD-like_sf"/>
</dbReference>
<dbReference type="PANTHER" id="PTHR12210">
    <property type="entry name" value="DULLARD PROTEIN PHOSPHATASE"/>
    <property type="match status" value="1"/>
</dbReference>
<dbReference type="Pfam" id="PF03031">
    <property type="entry name" value="NIF"/>
    <property type="match status" value="1"/>
</dbReference>
<dbReference type="SMART" id="SM00577">
    <property type="entry name" value="CPDc"/>
    <property type="match status" value="1"/>
</dbReference>
<comment type="similarity">
    <text evidence="4">Belongs to the CTDSPL2 family.</text>
</comment>
<protein>
    <submittedName>
        <fullName evidence="8">FCP1 homology domain-containing protein</fullName>
    </submittedName>
</protein>
<dbReference type="GO" id="GO:0005634">
    <property type="term" value="C:nucleus"/>
    <property type="evidence" value="ECO:0007669"/>
    <property type="project" value="UniProtKB-ARBA"/>
</dbReference>
<dbReference type="InterPro" id="IPR004274">
    <property type="entry name" value="FCP1_dom"/>
</dbReference>
<keyword evidence="1" id="KW-0378">Hydrolase</keyword>
<evidence type="ECO:0000256" key="5">
    <source>
        <dbReference type="SAM" id="MobiDB-lite"/>
    </source>
</evidence>
<evidence type="ECO:0000313" key="8">
    <source>
        <dbReference type="WBParaSite" id="sdigi.contig24.g2016.t1"/>
    </source>
</evidence>
<dbReference type="Proteomes" id="UP000887581">
    <property type="component" value="Unplaced"/>
</dbReference>
<proteinExistence type="inferred from homology"/>